<proteinExistence type="predicted"/>
<organism evidence="2 3">
    <name type="scientific">Rhynchospora tenuis</name>
    <dbReference type="NCBI Taxonomy" id="198213"/>
    <lineage>
        <taxon>Eukaryota</taxon>
        <taxon>Viridiplantae</taxon>
        <taxon>Streptophyta</taxon>
        <taxon>Embryophyta</taxon>
        <taxon>Tracheophyta</taxon>
        <taxon>Spermatophyta</taxon>
        <taxon>Magnoliopsida</taxon>
        <taxon>Liliopsida</taxon>
        <taxon>Poales</taxon>
        <taxon>Cyperaceae</taxon>
        <taxon>Cyperoideae</taxon>
        <taxon>Rhynchosporeae</taxon>
        <taxon>Rhynchospora</taxon>
    </lineage>
</organism>
<protein>
    <submittedName>
        <fullName evidence="2">Uncharacterized protein</fullName>
    </submittedName>
</protein>
<feature type="compositionally biased region" description="Pro residues" evidence="1">
    <location>
        <begin position="17"/>
        <end position="29"/>
    </location>
</feature>
<accession>A0AAD6A412</accession>
<dbReference type="Proteomes" id="UP001210211">
    <property type="component" value="Unassembled WGS sequence"/>
</dbReference>
<keyword evidence="3" id="KW-1185">Reference proteome</keyword>
<dbReference type="AlphaFoldDB" id="A0AAD6A412"/>
<dbReference type="EMBL" id="JAMRDG010000001">
    <property type="protein sequence ID" value="KAJ3709309.1"/>
    <property type="molecule type" value="Genomic_DNA"/>
</dbReference>
<feature type="compositionally biased region" description="Basic residues" evidence="1">
    <location>
        <begin position="33"/>
        <end position="43"/>
    </location>
</feature>
<comment type="caution">
    <text evidence="2">The sequence shown here is derived from an EMBL/GenBank/DDBJ whole genome shotgun (WGS) entry which is preliminary data.</text>
</comment>
<dbReference type="PANTHER" id="PTHR34542:SF1">
    <property type="entry name" value="OS08G0359900 PROTEIN"/>
    <property type="match status" value="1"/>
</dbReference>
<feature type="region of interest" description="Disordered" evidence="1">
    <location>
        <begin position="14"/>
        <end position="78"/>
    </location>
</feature>
<gene>
    <name evidence="2" type="ORF">LUZ61_013014</name>
</gene>
<evidence type="ECO:0000313" key="2">
    <source>
        <dbReference type="EMBL" id="KAJ3709309.1"/>
    </source>
</evidence>
<reference evidence="2 3" key="1">
    <citation type="journal article" date="2022" name="Cell">
        <title>Repeat-based holocentromeres influence genome architecture and karyotype evolution.</title>
        <authorList>
            <person name="Hofstatter P.G."/>
            <person name="Thangavel G."/>
            <person name="Lux T."/>
            <person name="Neumann P."/>
            <person name="Vondrak T."/>
            <person name="Novak P."/>
            <person name="Zhang M."/>
            <person name="Costa L."/>
            <person name="Castellani M."/>
            <person name="Scott A."/>
            <person name="Toegelov H."/>
            <person name="Fuchs J."/>
            <person name="Mata-Sucre Y."/>
            <person name="Dias Y."/>
            <person name="Vanzela A.L.L."/>
            <person name="Huettel B."/>
            <person name="Almeida C.C.S."/>
            <person name="Simkova H."/>
            <person name="Souza G."/>
            <person name="Pedrosa-Harand A."/>
            <person name="Macas J."/>
            <person name="Mayer K.F.X."/>
            <person name="Houben A."/>
            <person name="Marques A."/>
        </authorList>
    </citation>
    <scope>NUCLEOTIDE SEQUENCE [LARGE SCALE GENOMIC DNA]</scope>
    <source>
        <strain evidence="2">RhyTen1mFocal</strain>
    </source>
</reference>
<dbReference type="PANTHER" id="PTHR34542">
    <property type="entry name" value="OS08G0359900 PROTEIN"/>
    <property type="match status" value="1"/>
</dbReference>
<evidence type="ECO:0000313" key="3">
    <source>
        <dbReference type="Proteomes" id="UP001210211"/>
    </source>
</evidence>
<name>A0AAD6A412_9POAL</name>
<evidence type="ECO:0000256" key="1">
    <source>
        <dbReference type="SAM" id="MobiDB-lite"/>
    </source>
</evidence>
<sequence>MAALQRFKLLATQCTAAPPPSPSRSPAPPCFRLHPHRHRRRHLNNNTNTKTRTLRRLISSPDPDPLPLPVAEEDDDKKGLLRDSSRTLRDLFVSSPKGADAACAGASAVGRAVPLAGGGGGGWRFVGLRNRLLRRTWRPVLVAIPE</sequence>